<proteinExistence type="predicted"/>
<comment type="caution">
    <text evidence="1">The sequence shown here is derived from an EMBL/GenBank/DDBJ whole genome shotgun (WGS) entry which is preliminary data.</text>
</comment>
<organism evidence="1 2">
    <name type="scientific">Caerostris extrusa</name>
    <name type="common">Bark spider</name>
    <name type="synonym">Caerostris bankana</name>
    <dbReference type="NCBI Taxonomy" id="172846"/>
    <lineage>
        <taxon>Eukaryota</taxon>
        <taxon>Metazoa</taxon>
        <taxon>Ecdysozoa</taxon>
        <taxon>Arthropoda</taxon>
        <taxon>Chelicerata</taxon>
        <taxon>Arachnida</taxon>
        <taxon>Araneae</taxon>
        <taxon>Araneomorphae</taxon>
        <taxon>Entelegynae</taxon>
        <taxon>Araneoidea</taxon>
        <taxon>Araneidae</taxon>
        <taxon>Caerostris</taxon>
    </lineage>
</organism>
<reference evidence="1 2" key="1">
    <citation type="submission" date="2021-06" db="EMBL/GenBank/DDBJ databases">
        <title>Caerostris extrusa draft genome.</title>
        <authorList>
            <person name="Kono N."/>
            <person name="Arakawa K."/>
        </authorList>
    </citation>
    <scope>NUCLEOTIDE SEQUENCE [LARGE SCALE GENOMIC DNA]</scope>
</reference>
<dbReference type="AlphaFoldDB" id="A0AAV4R9Q7"/>
<sequence>MYKKTDHNCSSQTNILPERQENDKFELRIESGNFLPVRVCHVRRKVLTIVHIKGDITSTTLKLMDEHFSYESIYDSWLMADAPMHQRLVVSCGMHMVIHSYTQIGTDY</sequence>
<accession>A0AAV4R9Q7</accession>
<name>A0AAV4R9Q7_CAEEX</name>
<protein>
    <submittedName>
        <fullName evidence="1">Uncharacterized protein</fullName>
    </submittedName>
</protein>
<gene>
    <name evidence="1" type="ORF">CEXT_443471</name>
</gene>
<evidence type="ECO:0000313" key="1">
    <source>
        <dbReference type="EMBL" id="GIY16872.1"/>
    </source>
</evidence>
<evidence type="ECO:0000313" key="2">
    <source>
        <dbReference type="Proteomes" id="UP001054945"/>
    </source>
</evidence>
<keyword evidence="2" id="KW-1185">Reference proteome</keyword>
<dbReference type="EMBL" id="BPLR01007430">
    <property type="protein sequence ID" value="GIY16872.1"/>
    <property type="molecule type" value="Genomic_DNA"/>
</dbReference>
<dbReference type="Proteomes" id="UP001054945">
    <property type="component" value="Unassembled WGS sequence"/>
</dbReference>